<reference evidence="3 4" key="1">
    <citation type="submission" date="2018-09" db="EMBL/GenBank/DDBJ databases">
        <title>Streptomyces sp. nov. DS1-2, an endophytic actinomycete isolated from roots of Dendrobium scabrilingue.</title>
        <authorList>
            <person name="Kuncharoen N."/>
            <person name="Kudo T."/>
            <person name="Ohkuma M."/>
            <person name="Yuki M."/>
            <person name="Tanasupawat S."/>
        </authorList>
    </citation>
    <scope>NUCLEOTIDE SEQUENCE [LARGE SCALE GENOMIC DNA]</scope>
    <source>
        <strain evidence="1 4">AZ1-7</strain>
        <strain evidence="2 3">DS1-2</strain>
    </source>
</reference>
<comment type="caution">
    <text evidence="1">The sequence shown here is derived from an EMBL/GenBank/DDBJ whole genome shotgun (WGS) entry which is preliminary data.</text>
</comment>
<accession>A0A3A9W1R5</accession>
<name>A0A3A9W1R5_9ACTN</name>
<dbReference type="InterPro" id="IPR029063">
    <property type="entry name" value="SAM-dependent_MTases_sf"/>
</dbReference>
<keyword evidence="1" id="KW-0808">Transferase</keyword>
<protein>
    <submittedName>
        <fullName evidence="1">SAM-dependent methyltransferase</fullName>
    </submittedName>
</protein>
<dbReference type="Pfam" id="PF04672">
    <property type="entry name" value="Methyltransf_19"/>
    <property type="match status" value="1"/>
</dbReference>
<dbReference type="Proteomes" id="UP000268652">
    <property type="component" value="Unassembled WGS sequence"/>
</dbReference>
<proteinExistence type="predicted"/>
<evidence type="ECO:0000313" key="4">
    <source>
        <dbReference type="Proteomes" id="UP000275024"/>
    </source>
</evidence>
<keyword evidence="3" id="KW-1185">Reference proteome</keyword>
<sequence>MDASLAHNARVWDYWLGGRENYEVDRRVGDHVRAMFPGIVQVARADRRFLGRAVRHLVGYAGIRQFLDIGTGLPTVENTHEIAQRLAPDARVVYVDNDPLVLAHARALLGGTPEGMTDYVDADVHEPDTILEAAAKTVDFDRPVGLLLLGILNFVLDTDRAVAVVDRLLDALAPGSHVVITHPTGELGGAENEAAMRYWNANATPPITARTGAEVARFLRRVELLAPGLVSCSRWRPEPHDLAGRVVPQFGAVGRTA</sequence>
<dbReference type="InterPro" id="IPR006764">
    <property type="entry name" value="SAM_dep_MeTrfase_SAV2177_type"/>
</dbReference>
<keyword evidence="1" id="KW-0489">Methyltransferase</keyword>
<dbReference type="Proteomes" id="UP000275024">
    <property type="component" value="Unassembled WGS sequence"/>
</dbReference>
<dbReference type="EMBL" id="RBDY01000035">
    <property type="protein sequence ID" value="RKN15138.1"/>
    <property type="molecule type" value="Genomic_DNA"/>
</dbReference>
<dbReference type="Gene3D" id="3.40.50.150">
    <property type="entry name" value="Vaccinia Virus protein VP39"/>
    <property type="match status" value="1"/>
</dbReference>
<evidence type="ECO:0000313" key="2">
    <source>
        <dbReference type="EMBL" id="RKN15138.1"/>
    </source>
</evidence>
<dbReference type="EMBL" id="RBDX01000017">
    <property type="protein sequence ID" value="RKN07088.1"/>
    <property type="molecule type" value="Genomic_DNA"/>
</dbReference>
<dbReference type="PIRSF" id="PIRSF017393">
    <property type="entry name" value="MTase_SAV2177"/>
    <property type="match status" value="1"/>
</dbReference>
<organism evidence="1 4">
    <name type="scientific">Streptomyces radicis</name>
    <dbReference type="NCBI Taxonomy" id="1750517"/>
    <lineage>
        <taxon>Bacteria</taxon>
        <taxon>Bacillati</taxon>
        <taxon>Actinomycetota</taxon>
        <taxon>Actinomycetes</taxon>
        <taxon>Kitasatosporales</taxon>
        <taxon>Streptomycetaceae</taxon>
        <taxon>Streptomyces</taxon>
    </lineage>
</organism>
<dbReference type="SUPFAM" id="SSF53335">
    <property type="entry name" value="S-adenosyl-L-methionine-dependent methyltransferases"/>
    <property type="match status" value="1"/>
</dbReference>
<dbReference type="GO" id="GO:0008168">
    <property type="term" value="F:methyltransferase activity"/>
    <property type="evidence" value="ECO:0007669"/>
    <property type="project" value="UniProtKB-KW"/>
</dbReference>
<gene>
    <name evidence="2" type="ORF">D7318_28375</name>
    <name evidence="1" type="ORF">D7319_20505</name>
</gene>
<evidence type="ECO:0000313" key="3">
    <source>
        <dbReference type="Proteomes" id="UP000268652"/>
    </source>
</evidence>
<dbReference type="AlphaFoldDB" id="A0A3A9W1R5"/>
<dbReference type="GO" id="GO:0032259">
    <property type="term" value="P:methylation"/>
    <property type="evidence" value="ECO:0007669"/>
    <property type="project" value="UniProtKB-KW"/>
</dbReference>
<dbReference type="RefSeq" id="WP_120700100.1">
    <property type="nucleotide sequence ID" value="NZ_RBDX01000017.1"/>
</dbReference>
<evidence type="ECO:0000313" key="1">
    <source>
        <dbReference type="EMBL" id="RKN07088.1"/>
    </source>
</evidence>
<dbReference type="OrthoDB" id="4134439at2"/>